<keyword evidence="6 8" id="KW-0371">Homeobox</keyword>
<dbReference type="CDD" id="cd00086">
    <property type="entry name" value="homeodomain"/>
    <property type="match status" value="1"/>
</dbReference>
<evidence type="ECO:0000256" key="3">
    <source>
        <dbReference type="ARBA" id="ARBA00005733"/>
    </source>
</evidence>
<evidence type="ECO:0000256" key="9">
    <source>
        <dbReference type="RuleBase" id="RU000682"/>
    </source>
</evidence>
<organism evidence="12">
    <name type="scientific">Tetraodon nigroviridis</name>
    <name type="common">Spotted green pufferfish</name>
    <name type="synonym">Chelonodon nigroviridis</name>
    <dbReference type="NCBI Taxonomy" id="99883"/>
    <lineage>
        <taxon>Eukaryota</taxon>
        <taxon>Metazoa</taxon>
        <taxon>Chordata</taxon>
        <taxon>Craniata</taxon>
        <taxon>Vertebrata</taxon>
        <taxon>Euteleostomi</taxon>
        <taxon>Actinopterygii</taxon>
        <taxon>Neopterygii</taxon>
        <taxon>Teleostei</taxon>
        <taxon>Neoteleostei</taxon>
        <taxon>Acanthomorphata</taxon>
        <taxon>Eupercaria</taxon>
        <taxon>Tetraodontiformes</taxon>
        <taxon>Tetradontoidea</taxon>
        <taxon>Tetraodontidae</taxon>
        <taxon>Tetraodon</taxon>
    </lineage>
</organism>
<dbReference type="PANTHER" id="PTHR46123:SF4">
    <property type="entry name" value="MIX-TYPE HOMEOBOX GENE 1-RELATED"/>
    <property type="match status" value="1"/>
</dbReference>
<dbReference type="SUPFAM" id="SSF46689">
    <property type="entry name" value="Homeodomain-like"/>
    <property type="match status" value="1"/>
</dbReference>
<dbReference type="OrthoDB" id="6159439at2759"/>
<feature type="compositionally biased region" description="Low complexity" evidence="10">
    <location>
        <begin position="9"/>
        <end position="19"/>
    </location>
</feature>
<dbReference type="GO" id="GO:0005634">
    <property type="term" value="C:nucleus"/>
    <property type="evidence" value="ECO:0007669"/>
    <property type="project" value="UniProtKB-SubCell"/>
</dbReference>
<keyword evidence="4" id="KW-0217">Developmental protein</keyword>
<proteinExistence type="inferred from homology"/>
<comment type="caution">
    <text evidence="12">The sequence shown here is derived from an EMBL/GenBank/DDBJ whole genome shotgun (WGS) entry which is preliminary data.</text>
</comment>
<evidence type="ECO:0000256" key="4">
    <source>
        <dbReference type="ARBA" id="ARBA00022473"/>
    </source>
</evidence>
<comment type="similarity">
    <text evidence="3">Belongs to the paired homeobox family.</text>
</comment>
<feature type="domain" description="Homeobox" evidence="11">
    <location>
        <begin position="19"/>
        <end position="79"/>
    </location>
</feature>
<protein>
    <submittedName>
        <fullName evidence="12">(spotted green pufferfish) hypothetical protein</fullName>
    </submittedName>
</protein>
<dbReference type="PROSITE" id="PS50071">
    <property type="entry name" value="HOMEOBOX_2"/>
    <property type="match status" value="1"/>
</dbReference>
<dbReference type="Pfam" id="PF00046">
    <property type="entry name" value="Homeodomain"/>
    <property type="match status" value="1"/>
</dbReference>
<dbReference type="GO" id="GO:0000981">
    <property type="term" value="F:DNA-binding transcription factor activity, RNA polymerase II-specific"/>
    <property type="evidence" value="ECO:0007669"/>
    <property type="project" value="TreeGrafter"/>
</dbReference>
<dbReference type="FunFam" id="1.10.10.60:FF:000312">
    <property type="entry name" value="Mix-type homeobox gene 1"/>
    <property type="match status" value="1"/>
</dbReference>
<dbReference type="EMBL" id="CAAE01015016">
    <property type="protein sequence ID" value="CAG10173.1"/>
    <property type="molecule type" value="Genomic_DNA"/>
</dbReference>
<evidence type="ECO:0000256" key="5">
    <source>
        <dbReference type="ARBA" id="ARBA00023125"/>
    </source>
</evidence>
<evidence type="ECO:0000256" key="1">
    <source>
        <dbReference type="ARBA" id="ARBA00003263"/>
    </source>
</evidence>
<reference evidence="12" key="2">
    <citation type="submission" date="2004-02" db="EMBL/GenBank/DDBJ databases">
        <authorList>
            <consortium name="Genoscope"/>
            <consortium name="Whitehead Institute Centre for Genome Research"/>
        </authorList>
    </citation>
    <scope>NUCLEOTIDE SEQUENCE</scope>
</reference>
<dbReference type="Gene3D" id="1.10.10.60">
    <property type="entry name" value="Homeodomain-like"/>
    <property type="match status" value="1"/>
</dbReference>
<dbReference type="InterPro" id="IPR009057">
    <property type="entry name" value="Homeodomain-like_sf"/>
</dbReference>
<dbReference type="InterPro" id="IPR051306">
    <property type="entry name" value="Homeobox_regulator"/>
</dbReference>
<dbReference type="KEGG" id="tng:GSTEN00031721G001"/>
<dbReference type="PANTHER" id="PTHR46123">
    <property type="entry name" value="MIX-TYPE HOMEOBOX GENE 1-RELATED"/>
    <property type="match status" value="1"/>
</dbReference>
<evidence type="ECO:0000256" key="7">
    <source>
        <dbReference type="ARBA" id="ARBA00023242"/>
    </source>
</evidence>
<dbReference type="GO" id="GO:0000977">
    <property type="term" value="F:RNA polymerase II transcription regulatory region sequence-specific DNA binding"/>
    <property type="evidence" value="ECO:0007669"/>
    <property type="project" value="TreeGrafter"/>
</dbReference>
<accession>Q4RN59</accession>
<sequence length="79" mass="8876">PTPLDDARPVASSSSSARSASRRKRTSFSKDHVELLRATFETDPYPGISLRESLSQATGLPESRIQVWFQNRRARTLKC</sequence>
<keyword evidence="7 8" id="KW-0539">Nucleus</keyword>
<gene>
    <name evidence="12" type="ORF">GSTENG00031721001</name>
</gene>
<evidence type="ECO:0000256" key="2">
    <source>
        <dbReference type="ARBA" id="ARBA00004123"/>
    </source>
</evidence>
<keyword evidence="5 8" id="KW-0238">DNA-binding</keyword>
<evidence type="ECO:0000259" key="11">
    <source>
        <dbReference type="PROSITE" id="PS50071"/>
    </source>
</evidence>
<name>Q4RN59_TETNG</name>
<evidence type="ECO:0000313" key="12">
    <source>
        <dbReference type="EMBL" id="CAG10173.1"/>
    </source>
</evidence>
<feature type="region of interest" description="Disordered" evidence="10">
    <location>
        <begin position="1"/>
        <end position="28"/>
    </location>
</feature>
<evidence type="ECO:0000256" key="6">
    <source>
        <dbReference type="ARBA" id="ARBA00023155"/>
    </source>
</evidence>
<comment type="function">
    <text evidence="1">Sequence-specific transcription factor which is part of a developmental regulatory system that provides cells with specific positional identities on the anterior-posterior axis.</text>
</comment>
<reference evidence="12" key="1">
    <citation type="journal article" date="2004" name="Nature">
        <title>Genome duplication in the teleost fish Tetraodon nigroviridis reveals the early vertebrate proto-karyotype.</title>
        <authorList>
            <person name="Jaillon O."/>
            <person name="Aury J.-M."/>
            <person name="Brunet F."/>
            <person name="Petit J.-L."/>
            <person name="Stange-Thomann N."/>
            <person name="Mauceli E."/>
            <person name="Bouneau L."/>
            <person name="Fischer C."/>
            <person name="Ozouf-Costaz C."/>
            <person name="Bernot A."/>
            <person name="Nicaud S."/>
            <person name="Jaffe D."/>
            <person name="Fisher S."/>
            <person name="Lutfalla G."/>
            <person name="Dossat C."/>
            <person name="Segurens B."/>
            <person name="Dasilva C."/>
            <person name="Salanoubat M."/>
            <person name="Levy M."/>
            <person name="Boudet N."/>
            <person name="Castellano S."/>
            <person name="Anthouard V."/>
            <person name="Jubin C."/>
            <person name="Castelli V."/>
            <person name="Katinka M."/>
            <person name="Vacherie B."/>
            <person name="Biemont C."/>
            <person name="Skalli Z."/>
            <person name="Cattolico L."/>
            <person name="Poulain J."/>
            <person name="De Berardinis V."/>
            <person name="Cruaud C."/>
            <person name="Duprat S."/>
            <person name="Brottier P."/>
            <person name="Coutanceau J.-P."/>
            <person name="Gouzy J."/>
            <person name="Parra G."/>
            <person name="Lardier G."/>
            <person name="Chapple C."/>
            <person name="McKernan K.J."/>
            <person name="McEwan P."/>
            <person name="Bosak S."/>
            <person name="Kellis M."/>
            <person name="Volff J.-N."/>
            <person name="Guigo R."/>
            <person name="Zody M.C."/>
            <person name="Mesirov J."/>
            <person name="Lindblad-Toh K."/>
            <person name="Birren B."/>
            <person name="Nusbaum C."/>
            <person name="Kahn D."/>
            <person name="Robinson-Rechavi M."/>
            <person name="Laudet V."/>
            <person name="Schachter V."/>
            <person name="Quetier F."/>
            <person name="Saurin W."/>
            <person name="Scarpelli C."/>
            <person name="Wincker P."/>
            <person name="Lander E.S."/>
            <person name="Weissenbach J."/>
            <person name="Roest Crollius H."/>
        </authorList>
    </citation>
    <scope>NUCLEOTIDE SEQUENCE [LARGE SCALE GENOMIC DNA]</scope>
</reference>
<dbReference type="InterPro" id="IPR001356">
    <property type="entry name" value="HD"/>
</dbReference>
<dbReference type="SMART" id="SM00389">
    <property type="entry name" value="HOX"/>
    <property type="match status" value="1"/>
</dbReference>
<evidence type="ECO:0000256" key="10">
    <source>
        <dbReference type="SAM" id="MobiDB-lite"/>
    </source>
</evidence>
<feature type="non-terminal residue" evidence="12">
    <location>
        <position position="1"/>
    </location>
</feature>
<feature type="non-terminal residue" evidence="12">
    <location>
        <position position="79"/>
    </location>
</feature>
<evidence type="ECO:0000256" key="8">
    <source>
        <dbReference type="PROSITE-ProRule" id="PRU00108"/>
    </source>
</evidence>
<comment type="subcellular location">
    <subcellularLocation>
        <location evidence="2 8 9">Nucleus</location>
    </subcellularLocation>
</comment>
<dbReference type="AlphaFoldDB" id="Q4RN59"/>